<feature type="transmembrane region" description="Helical" evidence="3">
    <location>
        <begin position="301"/>
        <end position="322"/>
    </location>
</feature>
<keyword evidence="3" id="KW-1133">Transmembrane helix</keyword>
<evidence type="ECO:0000256" key="4">
    <source>
        <dbReference type="SAM" id="SignalP"/>
    </source>
</evidence>
<dbReference type="eggNOG" id="COG0457">
    <property type="taxonomic scope" value="Bacteria"/>
</dbReference>
<dbReference type="AlphaFoldDB" id="D0LIY3"/>
<reference evidence="5 6" key="1">
    <citation type="journal article" date="2010" name="Stand. Genomic Sci.">
        <title>Complete genome sequence of Haliangium ochraceum type strain (SMP-2).</title>
        <authorList>
            <consortium name="US DOE Joint Genome Institute (JGI-PGF)"/>
            <person name="Ivanova N."/>
            <person name="Daum C."/>
            <person name="Lang E."/>
            <person name="Abt B."/>
            <person name="Kopitz M."/>
            <person name="Saunders E."/>
            <person name="Lapidus A."/>
            <person name="Lucas S."/>
            <person name="Glavina Del Rio T."/>
            <person name="Nolan M."/>
            <person name="Tice H."/>
            <person name="Copeland A."/>
            <person name="Cheng J.F."/>
            <person name="Chen F."/>
            <person name="Bruce D."/>
            <person name="Goodwin L."/>
            <person name="Pitluck S."/>
            <person name="Mavromatis K."/>
            <person name="Pati A."/>
            <person name="Mikhailova N."/>
            <person name="Chen A."/>
            <person name="Palaniappan K."/>
            <person name="Land M."/>
            <person name="Hauser L."/>
            <person name="Chang Y.J."/>
            <person name="Jeffries C.D."/>
            <person name="Detter J.C."/>
            <person name="Brettin T."/>
            <person name="Rohde M."/>
            <person name="Goker M."/>
            <person name="Bristow J."/>
            <person name="Markowitz V."/>
            <person name="Eisen J.A."/>
            <person name="Hugenholtz P."/>
            <person name="Kyrpides N.C."/>
            <person name="Klenk H.P."/>
        </authorList>
    </citation>
    <scope>NUCLEOTIDE SEQUENCE [LARGE SCALE GENOMIC DNA]</scope>
    <source>
        <strain evidence="6">DSM 14365 / CIP 107738 / JCM 11303 / AJ 13395 / SMP-2</strain>
    </source>
</reference>
<evidence type="ECO:0000256" key="2">
    <source>
        <dbReference type="SAM" id="MobiDB-lite"/>
    </source>
</evidence>
<protein>
    <submittedName>
        <fullName evidence="5">Uncharacterized protein</fullName>
    </submittedName>
</protein>
<gene>
    <name evidence="5" type="ordered locus">Hoch_0371</name>
</gene>
<dbReference type="RefSeq" id="WP_012825639.1">
    <property type="nucleotide sequence ID" value="NC_013440.1"/>
</dbReference>
<keyword evidence="3" id="KW-0812">Transmembrane</keyword>
<name>D0LIY3_HALO1</name>
<dbReference type="SUPFAM" id="SSF48452">
    <property type="entry name" value="TPR-like"/>
    <property type="match status" value="1"/>
</dbReference>
<sequence>MVRRTIDWQRILSLCAVWLCVSAQARADGNVTQPETQGDAQLETQGDAHAHADAHAGARAMDADADADADAQARTLFEQAAELHERWRLEEAIALYREALHHRQHPQIYLNLARALEKYGDLLAAHRNVQRALEANPRDALSDEQGAIAAQLESQLEARLARIEVLCDEPGAEVFVDGKPWPLGAGAHASMVLVGEHVIIAKKPGFFTVTRSQPVMAGQSMRVTVHLERDPGHLYQRRWHRALPLTTLATGSAFALAGGWFLRDARNQYRNAADTFDHGCTLSCGSQVGAEVRDAVTTQRWGAAALAIGSTVALTGLVMLVLNQPQPYQPSDFGGAELRILPMRGSRTAGVSASWRF</sequence>
<dbReference type="InterPro" id="IPR019734">
    <property type="entry name" value="TPR_rpt"/>
</dbReference>
<evidence type="ECO:0000256" key="3">
    <source>
        <dbReference type="SAM" id="Phobius"/>
    </source>
</evidence>
<proteinExistence type="predicted"/>
<feature type="repeat" description="TPR" evidence="1">
    <location>
        <begin position="106"/>
        <end position="139"/>
    </location>
</feature>
<feature type="signal peptide" evidence="4">
    <location>
        <begin position="1"/>
        <end position="27"/>
    </location>
</feature>
<dbReference type="HOGENOM" id="CLU_052613_0_0_7"/>
<keyword evidence="4" id="KW-0732">Signal</keyword>
<dbReference type="KEGG" id="hoh:Hoch_0371"/>
<keyword evidence="3" id="KW-0472">Membrane</keyword>
<feature type="chain" id="PRO_5003011387" evidence="4">
    <location>
        <begin position="28"/>
        <end position="357"/>
    </location>
</feature>
<evidence type="ECO:0000256" key="1">
    <source>
        <dbReference type="PROSITE-ProRule" id="PRU00339"/>
    </source>
</evidence>
<dbReference type="PROSITE" id="PS50005">
    <property type="entry name" value="TPR"/>
    <property type="match status" value="1"/>
</dbReference>
<dbReference type="STRING" id="502025.Hoch_0371"/>
<feature type="compositionally biased region" description="Basic and acidic residues" evidence="2">
    <location>
        <begin position="46"/>
        <end position="56"/>
    </location>
</feature>
<feature type="region of interest" description="Disordered" evidence="2">
    <location>
        <begin position="46"/>
        <end position="65"/>
    </location>
</feature>
<dbReference type="Proteomes" id="UP000001880">
    <property type="component" value="Chromosome"/>
</dbReference>
<accession>D0LIY3</accession>
<dbReference type="InterPro" id="IPR011990">
    <property type="entry name" value="TPR-like_helical_dom_sf"/>
</dbReference>
<keyword evidence="1" id="KW-0802">TPR repeat</keyword>
<organism evidence="5 6">
    <name type="scientific">Haliangium ochraceum (strain DSM 14365 / JCM 11303 / SMP-2)</name>
    <dbReference type="NCBI Taxonomy" id="502025"/>
    <lineage>
        <taxon>Bacteria</taxon>
        <taxon>Pseudomonadati</taxon>
        <taxon>Myxococcota</taxon>
        <taxon>Polyangia</taxon>
        <taxon>Haliangiales</taxon>
        <taxon>Kofleriaceae</taxon>
        <taxon>Haliangium</taxon>
    </lineage>
</organism>
<evidence type="ECO:0000313" key="6">
    <source>
        <dbReference type="Proteomes" id="UP000001880"/>
    </source>
</evidence>
<dbReference type="EMBL" id="CP001804">
    <property type="protein sequence ID" value="ACY13012.1"/>
    <property type="molecule type" value="Genomic_DNA"/>
</dbReference>
<evidence type="ECO:0000313" key="5">
    <source>
        <dbReference type="EMBL" id="ACY13012.1"/>
    </source>
</evidence>
<dbReference type="Gene3D" id="1.25.40.10">
    <property type="entry name" value="Tetratricopeptide repeat domain"/>
    <property type="match status" value="1"/>
</dbReference>
<keyword evidence="6" id="KW-1185">Reference proteome</keyword>